<dbReference type="Proteomes" id="UP001056426">
    <property type="component" value="Chromosome"/>
</dbReference>
<feature type="domain" description="Tyr recombinase" evidence="6">
    <location>
        <begin position="548"/>
        <end position="721"/>
    </location>
</feature>
<evidence type="ECO:0000256" key="5">
    <source>
        <dbReference type="PROSITE-ProRule" id="PRU01248"/>
    </source>
</evidence>
<evidence type="ECO:0000256" key="1">
    <source>
        <dbReference type="ARBA" id="ARBA00008857"/>
    </source>
</evidence>
<name>A0A9J6ZTY6_9BACT</name>
<dbReference type="AlphaFoldDB" id="A0A9J6ZTY6"/>
<dbReference type="InterPro" id="IPR013762">
    <property type="entry name" value="Integrase-like_cat_sf"/>
</dbReference>
<reference evidence="8" key="2">
    <citation type="submission" date="2022-06" db="EMBL/GenBank/DDBJ databases">
        <title>Xiashengella guii gen. nov. sp. nov., a bacterium isolated form anaerobic digestion tank.</title>
        <authorList>
            <person name="Huang H."/>
        </authorList>
    </citation>
    <scope>NUCLEOTIDE SEQUENCE</scope>
    <source>
        <strain evidence="8">Ai-910</strain>
    </source>
</reference>
<keyword evidence="4" id="KW-0233">DNA recombination</keyword>
<dbReference type="RefSeq" id="WP_250725417.1">
    <property type="nucleotide sequence ID" value="NZ_CP098400.1"/>
</dbReference>
<proteinExistence type="inferred from homology"/>
<dbReference type="GO" id="GO:0003677">
    <property type="term" value="F:DNA binding"/>
    <property type="evidence" value="ECO:0007669"/>
    <property type="project" value="UniProtKB-UniRule"/>
</dbReference>
<evidence type="ECO:0000259" key="7">
    <source>
        <dbReference type="PROSITE" id="PS51900"/>
    </source>
</evidence>
<gene>
    <name evidence="8" type="ORF">M9189_06090</name>
</gene>
<evidence type="ECO:0000313" key="9">
    <source>
        <dbReference type="Proteomes" id="UP001056426"/>
    </source>
</evidence>
<accession>A0A9J6ZTY6</accession>
<feature type="domain" description="Core-binding (CB)" evidence="7">
    <location>
        <begin position="244"/>
        <end position="325"/>
    </location>
</feature>
<dbReference type="PANTHER" id="PTHR30349:SF41">
    <property type="entry name" value="INTEGRASE_RECOMBINASE PROTEIN MJ0367-RELATED"/>
    <property type="match status" value="1"/>
</dbReference>
<evidence type="ECO:0000313" key="8">
    <source>
        <dbReference type="EMBL" id="URW80920.1"/>
    </source>
</evidence>
<keyword evidence="3 5" id="KW-0238">DNA-binding</keyword>
<dbReference type="Pfam" id="PF00589">
    <property type="entry name" value="Phage_integrase"/>
    <property type="match status" value="1"/>
</dbReference>
<dbReference type="Pfam" id="PF13495">
    <property type="entry name" value="Phage_int_SAM_4"/>
    <property type="match status" value="1"/>
</dbReference>
<dbReference type="PROSITE" id="PS51900">
    <property type="entry name" value="CB"/>
    <property type="match status" value="1"/>
</dbReference>
<dbReference type="GO" id="GO:0015074">
    <property type="term" value="P:DNA integration"/>
    <property type="evidence" value="ECO:0007669"/>
    <property type="project" value="UniProtKB-KW"/>
</dbReference>
<evidence type="ECO:0000256" key="2">
    <source>
        <dbReference type="ARBA" id="ARBA00022908"/>
    </source>
</evidence>
<dbReference type="InterPro" id="IPR004107">
    <property type="entry name" value="Integrase_SAM-like_N"/>
</dbReference>
<dbReference type="Gene3D" id="1.10.150.130">
    <property type="match status" value="2"/>
</dbReference>
<reference evidence="8" key="1">
    <citation type="submission" date="2022-05" db="EMBL/GenBank/DDBJ databases">
        <authorList>
            <person name="Sun X."/>
        </authorList>
    </citation>
    <scope>NUCLEOTIDE SEQUENCE</scope>
    <source>
        <strain evidence="8">Ai-910</strain>
    </source>
</reference>
<dbReference type="InterPro" id="IPR002104">
    <property type="entry name" value="Integrase_catalytic"/>
</dbReference>
<comment type="similarity">
    <text evidence="1">Belongs to the 'phage' integrase family.</text>
</comment>
<keyword evidence="2" id="KW-0229">DNA integration</keyword>
<dbReference type="InterPro" id="IPR011010">
    <property type="entry name" value="DNA_brk_join_enz"/>
</dbReference>
<dbReference type="KEGG" id="alkq:M9189_06090"/>
<dbReference type="InterPro" id="IPR010998">
    <property type="entry name" value="Integrase_recombinase_N"/>
</dbReference>
<dbReference type="InterPro" id="IPR044068">
    <property type="entry name" value="CB"/>
</dbReference>
<organism evidence="8 9">
    <name type="scientific">Xiashengella succiniciproducens</name>
    <dbReference type="NCBI Taxonomy" id="2949635"/>
    <lineage>
        <taxon>Bacteria</taxon>
        <taxon>Pseudomonadati</taxon>
        <taxon>Bacteroidota</taxon>
        <taxon>Bacteroidia</taxon>
        <taxon>Marinilabiliales</taxon>
        <taxon>Marinilabiliaceae</taxon>
        <taxon>Xiashengella</taxon>
    </lineage>
</organism>
<dbReference type="SUPFAM" id="SSF56349">
    <property type="entry name" value="DNA breaking-rejoining enzymes"/>
    <property type="match status" value="1"/>
</dbReference>
<dbReference type="GO" id="GO:0006310">
    <property type="term" value="P:DNA recombination"/>
    <property type="evidence" value="ECO:0007669"/>
    <property type="project" value="UniProtKB-KW"/>
</dbReference>
<dbReference type="InterPro" id="IPR050090">
    <property type="entry name" value="Tyrosine_recombinase_XerCD"/>
</dbReference>
<dbReference type="PROSITE" id="PS51898">
    <property type="entry name" value="TYR_RECOMBINASE"/>
    <property type="match status" value="1"/>
</dbReference>
<protein>
    <submittedName>
        <fullName evidence="8">Site-specific integrase</fullName>
    </submittedName>
</protein>
<dbReference type="Gene3D" id="1.10.443.10">
    <property type="entry name" value="Intergrase catalytic core"/>
    <property type="match status" value="1"/>
</dbReference>
<evidence type="ECO:0000256" key="3">
    <source>
        <dbReference type="ARBA" id="ARBA00023125"/>
    </source>
</evidence>
<sequence length="741" mass="85530">MMPIILMRTGALVMLGHLDCEWLDFFVGMGYIGAYCFNNLYSALLMARLFVFPVLHKGCRRLALKPDAYLPDSDFNVITRGLPGRAYSKSLRCWHVPFRENYRHWLSEVYERAADLELVFGDGGKVAERDDKPEKAMDADVHSLVESPTEIRVADDVSVASELLARVLVDKVNKRFYVEHSYHSAVFNSLARLNVGTYVSTDRRWVFPGDNVIYLQVLDVLKGFGFKPRVLTLEKSAEPAALPAGFELPVRRFDEAMLLRRLSFRTQEIYKSCFLLFLKDHQGRIVDELTYSELYGYLKRQSVLLSSTQLKQMIAAVKFYYERTLGRDKMFFPLAEKTEVRKSTLFLPYAEIRSLLDGIASPGDRMLLFLVYHANLPLNQICALPKDAENLFEEDCRMPGNNELALAYYADLVAELKRTYDLATFLLEDKGVPYSVESLKGKLYRILGHYRLEEIYRKQYEVILKQSSLSSKTQVMYLGAFMRFLDYYNYKHPAFIKDDEVRDYLLLHRGKSSAHQDNLVSSFKFFFERIHNHTLSDKHVVRPRKGFYLPDFFSLSEISAMLNTTDNLKHKLLIAIGYTAGLRRSEIRNLRLCDVDLKRNLLFIKDSKGKRDRYTLFSQHLHEWLKSYLNQAKPKVFLFEGPSPGTQYSTTSMAVILKKMAKAAGIKRKVHMHMLRHSFATHLLEEGRDVRYVQELLGHKSIKTTERYTHVVSDALLNVASPFDRMVAQTGFAGKKPHSPP</sequence>
<dbReference type="EMBL" id="CP098400">
    <property type="protein sequence ID" value="URW80920.1"/>
    <property type="molecule type" value="Genomic_DNA"/>
</dbReference>
<keyword evidence="9" id="KW-1185">Reference proteome</keyword>
<evidence type="ECO:0000256" key="4">
    <source>
        <dbReference type="ARBA" id="ARBA00023172"/>
    </source>
</evidence>
<dbReference type="PANTHER" id="PTHR30349">
    <property type="entry name" value="PHAGE INTEGRASE-RELATED"/>
    <property type="match status" value="1"/>
</dbReference>
<evidence type="ECO:0000259" key="6">
    <source>
        <dbReference type="PROSITE" id="PS51898"/>
    </source>
</evidence>